<dbReference type="EC" id="3.2.1.107" evidence="6"/>
<proteinExistence type="inferred from homology"/>
<dbReference type="PANTHER" id="PTHR11051">
    <property type="entry name" value="GLYCOSYL HYDROLASE-RELATED"/>
    <property type="match status" value="1"/>
</dbReference>
<evidence type="ECO:0000256" key="3">
    <source>
        <dbReference type="ARBA" id="ARBA00023295"/>
    </source>
</evidence>
<comment type="similarity">
    <text evidence="1">Belongs to the glycosyl hydrolase 65 family.</text>
</comment>
<dbReference type="GO" id="GO:0005975">
    <property type="term" value="P:carbohydrate metabolic process"/>
    <property type="evidence" value="ECO:0007669"/>
    <property type="project" value="InterPro"/>
</dbReference>
<protein>
    <recommendedName>
        <fullName evidence="7">Protein-glucosylgalactosylhydroxylysine glucosidase</fullName>
        <ecNumber evidence="6">3.2.1.107</ecNumber>
    </recommendedName>
    <alternativeName>
        <fullName evidence="8">Acid trehalase-like protein 1</fullName>
    </alternativeName>
</protein>
<name>A0AAV1J6Y3_9NEOP</name>
<reference evidence="10 11" key="1">
    <citation type="submission" date="2023-11" db="EMBL/GenBank/DDBJ databases">
        <authorList>
            <person name="Okamura Y."/>
        </authorList>
    </citation>
    <scope>NUCLEOTIDE SEQUENCE [LARGE SCALE GENOMIC DNA]</scope>
</reference>
<dbReference type="EMBL" id="CAVLEF010000005">
    <property type="protein sequence ID" value="CAK1544235.1"/>
    <property type="molecule type" value="Genomic_DNA"/>
</dbReference>
<dbReference type="InterPro" id="IPR012341">
    <property type="entry name" value="6hp_glycosidase-like_sf"/>
</dbReference>
<evidence type="ECO:0000313" key="10">
    <source>
        <dbReference type="EMBL" id="CAK1544235.1"/>
    </source>
</evidence>
<evidence type="ECO:0000256" key="7">
    <source>
        <dbReference type="ARBA" id="ARBA00071505"/>
    </source>
</evidence>
<accession>A0AAV1J6Y3</accession>
<dbReference type="SUPFAM" id="SSF48208">
    <property type="entry name" value="Six-hairpin glycosidases"/>
    <property type="match status" value="1"/>
</dbReference>
<evidence type="ECO:0000256" key="2">
    <source>
        <dbReference type="ARBA" id="ARBA00022801"/>
    </source>
</evidence>
<keyword evidence="2" id="KW-0378">Hydrolase</keyword>
<keyword evidence="11" id="KW-1185">Reference proteome</keyword>
<dbReference type="GO" id="GO:0047402">
    <property type="term" value="F:protein-glucosylgalactosylhydroxylysine glucosidase activity"/>
    <property type="evidence" value="ECO:0007669"/>
    <property type="project" value="UniProtKB-EC"/>
</dbReference>
<evidence type="ECO:0000313" key="11">
    <source>
        <dbReference type="Proteomes" id="UP001497472"/>
    </source>
</evidence>
<dbReference type="PANTHER" id="PTHR11051:SF8">
    <property type="entry name" value="PROTEIN-GLUCOSYLGALACTOSYLHYDROXYLYSINE GLUCOSIDASE"/>
    <property type="match status" value="1"/>
</dbReference>
<dbReference type="FunFam" id="1.50.10.10:FF:000023">
    <property type="entry name" value="Protein-glucosylgalactosylhydroxylysine glucosidase"/>
    <property type="match status" value="1"/>
</dbReference>
<evidence type="ECO:0000256" key="5">
    <source>
        <dbReference type="ARBA" id="ARBA00053339"/>
    </source>
</evidence>
<sequence length="767" mass="86782">MWHFLARNKQAAAMLAILTAAALVVIFLATKGSSYNVVERIHEETKDLSESAEIFSTFTLPSDDHFMPSVGNGHIATNVFSDTVYMNGVYNGRKGESRRARIPAWANVRLNSTLTQTPVYSLNTKHGVFTVTVDRERSIITQRIFAHRYYTRAIVNQIRVEPKRRIDPNHIHHEIWIAIKLMPGADSKDIEFPSPTPEFINGRSVWSACGKTRVSEDPEYQPLPVNVCAYWTSVPNHLVVPHHQPRVFTFVMTADKNETVARQEFIKVLQEDGEELYDKHVDQWQKLYREASMEIDGNLQLAKIVNGIWYYYLSSLPSIETYQPSDKYYGLSPTGLARGGSFEDYEGHNFWDTEMWIYPNILLLYPDYAKVLLQYRLENAYVAAELAKITGNKGYRFPWESAFTGGEVTQPCCPEVAEFEQHVTGCISFAARQYLAVTRDEDWLQHGGCSIVTNIAEFWASRAVINYTTGLYDISNVMGPDEDHSNVTNSVFTNVVAGYSLYLAQYVACLCQSYYEAKEPDRWADIAWSLALPYDTTLDYHPQFAGYKRGDVIKQADAVLLGYPLQYPMNISTRANDLLYYESVTRNSGPAMTWSMHAIGQLQLEDNLKAATLFNRSYEAYVREPFKIWSELRRPDVGAVNFFTGMGGFLQALLFGYAGISVHLDKMVIAKPQLPPEATKFKIRGIKYLGAHLTLEMQVAGTTLSVTSLDDQWPLTMFNGKYNITLVPGLTVTLVGPGPFTIHSVHWKDCKLPADVIGQNYLRPIGS</sequence>
<dbReference type="Gene3D" id="1.50.10.10">
    <property type="match status" value="1"/>
</dbReference>
<evidence type="ECO:0000256" key="6">
    <source>
        <dbReference type="ARBA" id="ARBA00066430"/>
    </source>
</evidence>
<dbReference type="Pfam" id="PF03632">
    <property type="entry name" value="Glyco_hydro_65m"/>
    <property type="match status" value="1"/>
</dbReference>
<evidence type="ECO:0000256" key="4">
    <source>
        <dbReference type="ARBA" id="ARBA00051415"/>
    </source>
</evidence>
<keyword evidence="3" id="KW-0326">Glycosidase</keyword>
<dbReference type="Proteomes" id="UP001497472">
    <property type="component" value="Unassembled WGS sequence"/>
</dbReference>
<feature type="domain" description="Glycoside hydrolase family 65 central catalytic" evidence="9">
    <location>
        <begin position="337"/>
        <end position="548"/>
    </location>
</feature>
<comment type="caution">
    <text evidence="10">The sequence shown here is derived from an EMBL/GenBank/DDBJ whole genome shotgun (WGS) entry which is preliminary data.</text>
</comment>
<dbReference type="InterPro" id="IPR008928">
    <property type="entry name" value="6-hairpin_glycosidase_sf"/>
</dbReference>
<organism evidence="10 11">
    <name type="scientific">Leptosia nina</name>
    <dbReference type="NCBI Taxonomy" id="320188"/>
    <lineage>
        <taxon>Eukaryota</taxon>
        <taxon>Metazoa</taxon>
        <taxon>Ecdysozoa</taxon>
        <taxon>Arthropoda</taxon>
        <taxon>Hexapoda</taxon>
        <taxon>Insecta</taxon>
        <taxon>Pterygota</taxon>
        <taxon>Neoptera</taxon>
        <taxon>Endopterygota</taxon>
        <taxon>Lepidoptera</taxon>
        <taxon>Glossata</taxon>
        <taxon>Ditrysia</taxon>
        <taxon>Papilionoidea</taxon>
        <taxon>Pieridae</taxon>
        <taxon>Pierinae</taxon>
        <taxon>Leptosia</taxon>
    </lineage>
</organism>
<evidence type="ECO:0000259" key="9">
    <source>
        <dbReference type="Pfam" id="PF03632"/>
    </source>
</evidence>
<gene>
    <name evidence="10" type="ORF">LNINA_LOCUS3998</name>
</gene>
<comment type="catalytic activity">
    <reaction evidence="4">
        <text>(5R)-5-O-[alpha-D-glucosyl-(1-&gt;2)-beta-D-galactosyl]-5-hydroxy-L-lysyl-[collagen] + H2O = (5R)-5-O-(beta-D-galactosyl)-5-hydroxy-L-lysyl-[collagen] + D-glucose</text>
        <dbReference type="Rhea" id="RHEA:11068"/>
        <dbReference type="Rhea" id="RHEA-COMP:12753"/>
        <dbReference type="Rhea" id="RHEA-COMP:12754"/>
        <dbReference type="ChEBI" id="CHEBI:4167"/>
        <dbReference type="ChEBI" id="CHEBI:15377"/>
        <dbReference type="ChEBI" id="CHEBI:133443"/>
        <dbReference type="ChEBI" id="CHEBI:133452"/>
        <dbReference type="EC" id="3.2.1.107"/>
    </reaction>
</comment>
<dbReference type="AlphaFoldDB" id="A0AAV1J6Y3"/>
<comment type="function">
    <text evidence="5">Catalyzes the hydrolysis of glucose from the disaccharide unit linked to hydroxylysine residues of collagen and collagen-like proteins.</text>
</comment>
<evidence type="ECO:0000256" key="1">
    <source>
        <dbReference type="ARBA" id="ARBA00006768"/>
    </source>
</evidence>
<dbReference type="InterPro" id="IPR005195">
    <property type="entry name" value="Glyco_hydro_65_M"/>
</dbReference>
<evidence type="ECO:0000256" key="8">
    <source>
        <dbReference type="ARBA" id="ARBA00079982"/>
    </source>
</evidence>